<dbReference type="KEGG" id="cci:CC1G_11146"/>
<dbReference type="InterPro" id="IPR004166">
    <property type="entry name" value="a-kinase_dom"/>
</dbReference>
<dbReference type="SMART" id="SM00811">
    <property type="entry name" value="Alpha_kinase"/>
    <property type="match status" value="1"/>
</dbReference>
<name>A8N4T1_COPC7</name>
<gene>
    <name evidence="8" type="ORF">CC1G_11146</name>
</gene>
<dbReference type="RefSeq" id="XP_001829876.2">
    <property type="nucleotide sequence ID" value="XM_001829824.2"/>
</dbReference>
<evidence type="ECO:0000256" key="4">
    <source>
        <dbReference type="ARBA" id="ARBA00022777"/>
    </source>
</evidence>
<dbReference type="InterPro" id="IPR011009">
    <property type="entry name" value="Kinase-like_dom_sf"/>
</dbReference>
<dbReference type="InParanoid" id="A8N4T1"/>
<evidence type="ECO:0000256" key="5">
    <source>
        <dbReference type="ARBA" id="ARBA00022840"/>
    </source>
</evidence>
<dbReference type="Gene3D" id="3.20.200.10">
    <property type="entry name" value="MHCK/EF2 kinase"/>
    <property type="match status" value="1"/>
</dbReference>
<dbReference type="InterPro" id="IPR051852">
    <property type="entry name" value="Alpha-type_PK"/>
</dbReference>
<evidence type="ECO:0000256" key="3">
    <source>
        <dbReference type="ARBA" id="ARBA00022741"/>
    </source>
</evidence>
<keyword evidence="5" id="KW-0067">ATP-binding</keyword>
<dbReference type="GO" id="GO:0004674">
    <property type="term" value="F:protein serine/threonine kinase activity"/>
    <property type="evidence" value="ECO:0007669"/>
    <property type="project" value="UniProtKB-KW"/>
</dbReference>
<keyword evidence="1" id="KW-0723">Serine/threonine-protein kinase</keyword>
<sequence length="437" mass="48672">MEPIKQRSMVLLRSMFNAKHTITGSPRVFQTETYLNQEGGITIEGGQMGLTLKQYVDRLRDDGWITVPTMSSAKPVGFGKKRTGPPPVTVNFELFVLMKMYTKRIELSEEDGRPSGKRRDRSEYLVAYSTGHGPSKIARQQNPIQSSFSLPPAGTMRTVPTSTKAKFQQSCCVQLTPLGDPVIQNERMITGFISDVHVAQGSMKVVHEKDAGLRRGSSKSERAKTNWKAVRNLSLARGKAMLELFYERCEEKGVDAYLYLSFAKGLLLQEIGKHSPASGQLCDSETDHDGQEVIGIKWLAEERHLSRRIVRFCGTMQHQTTRTDLAYQTVHTFNHFVYLHTNRQLIFADLQGTPTSVKLASGEVVEGMMLFDPMTHTINHGSGIGDFGQEGIDTFVEQHTCGPLCRALHLLDSDGSDVNAPKATDTEESEDEAQDND</sequence>
<feature type="compositionally biased region" description="Acidic residues" evidence="6">
    <location>
        <begin position="426"/>
        <end position="437"/>
    </location>
</feature>
<accession>A8N4T1</accession>
<protein>
    <submittedName>
        <fullName evidence="8">Atypical/Alpha protein kinase</fullName>
    </submittedName>
</protein>
<evidence type="ECO:0000313" key="9">
    <source>
        <dbReference type="Proteomes" id="UP000001861"/>
    </source>
</evidence>
<feature type="compositionally biased region" description="Polar residues" evidence="6">
    <location>
        <begin position="138"/>
        <end position="149"/>
    </location>
</feature>
<feature type="domain" description="Alpha-type protein kinase" evidence="7">
    <location>
        <begin position="158"/>
        <end position="413"/>
    </location>
</feature>
<evidence type="ECO:0000256" key="1">
    <source>
        <dbReference type="ARBA" id="ARBA00022527"/>
    </source>
</evidence>
<dbReference type="eggNOG" id="ENOG502SJRR">
    <property type="taxonomic scope" value="Eukaryota"/>
</dbReference>
<keyword evidence="9" id="KW-1185">Reference proteome</keyword>
<evidence type="ECO:0000256" key="2">
    <source>
        <dbReference type="ARBA" id="ARBA00022679"/>
    </source>
</evidence>
<keyword evidence="4 8" id="KW-0418">Kinase</keyword>
<feature type="region of interest" description="Disordered" evidence="6">
    <location>
        <begin position="131"/>
        <end position="157"/>
    </location>
</feature>
<keyword evidence="2" id="KW-0808">Transferase</keyword>
<dbReference type="AlphaFoldDB" id="A8N4T1"/>
<keyword evidence="3" id="KW-0547">Nucleotide-binding</keyword>
<evidence type="ECO:0000259" key="7">
    <source>
        <dbReference type="PROSITE" id="PS51158"/>
    </source>
</evidence>
<dbReference type="GeneID" id="6006313"/>
<dbReference type="SUPFAM" id="SSF56112">
    <property type="entry name" value="Protein kinase-like (PK-like)"/>
    <property type="match status" value="1"/>
</dbReference>
<evidence type="ECO:0000256" key="6">
    <source>
        <dbReference type="SAM" id="MobiDB-lite"/>
    </source>
</evidence>
<dbReference type="CDD" id="cd04515">
    <property type="entry name" value="Alpha_kinase"/>
    <property type="match status" value="1"/>
</dbReference>
<evidence type="ECO:0000313" key="8">
    <source>
        <dbReference type="EMBL" id="EAU91960.2"/>
    </source>
</evidence>
<dbReference type="PANTHER" id="PTHR45992">
    <property type="entry name" value="EUKARYOTIC ELONGATION FACTOR 2 KINASE-RELATED"/>
    <property type="match status" value="1"/>
</dbReference>
<proteinExistence type="predicted"/>
<dbReference type="OrthoDB" id="2744370at2759"/>
<organism evidence="8 9">
    <name type="scientific">Coprinopsis cinerea (strain Okayama-7 / 130 / ATCC MYA-4618 / FGSC 9003)</name>
    <name type="common">Inky cap fungus</name>
    <name type="synonym">Hormographiella aspergillata</name>
    <dbReference type="NCBI Taxonomy" id="240176"/>
    <lineage>
        <taxon>Eukaryota</taxon>
        <taxon>Fungi</taxon>
        <taxon>Dikarya</taxon>
        <taxon>Basidiomycota</taxon>
        <taxon>Agaricomycotina</taxon>
        <taxon>Agaricomycetes</taxon>
        <taxon>Agaricomycetidae</taxon>
        <taxon>Agaricales</taxon>
        <taxon>Agaricineae</taxon>
        <taxon>Psathyrellaceae</taxon>
        <taxon>Coprinopsis</taxon>
    </lineage>
</organism>
<dbReference type="Proteomes" id="UP000001861">
    <property type="component" value="Unassembled WGS sequence"/>
</dbReference>
<feature type="region of interest" description="Disordered" evidence="6">
    <location>
        <begin position="416"/>
        <end position="437"/>
    </location>
</feature>
<dbReference type="Pfam" id="PF02816">
    <property type="entry name" value="Alpha_kinase"/>
    <property type="match status" value="1"/>
</dbReference>
<dbReference type="HOGENOM" id="CLU_627013_0_0_1"/>
<dbReference type="VEuPathDB" id="FungiDB:CC1G_11146"/>
<dbReference type="EMBL" id="AACS02000003">
    <property type="protein sequence ID" value="EAU91960.2"/>
    <property type="molecule type" value="Genomic_DNA"/>
</dbReference>
<dbReference type="PROSITE" id="PS51158">
    <property type="entry name" value="ALPHA_KINASE"/>
    <property type="match status" value="1"/>
</dbReference>
<reference evidence="8 9" key="1">
    <citation type="journal article" date="2010" name="Proc. Natl. Acad. Sci. U.S.A.">
        <title>Insights into evolution of multicellular fungi from the assembled chromosomes of the mushroom Coprinopsis cinerea (Coprinus cinereus).</title>
        <authorList>
            <person name="Stajich J.E."/>
            <person name="Wilke S.K."/>
            <person name="Ahren D."/>
            <person name="Au C.H."/>
            <person name="Birren B.W."/>
            <person name="Borodovsky M."/>
            <person name="Burns C."/>
            <person name="Canback B."/>
            <person name="Casselton L.A."/>
            <person name="Cheng C.K."/>
            <person name="Deng J."/>
            <person name="Dietrich F.S."/>
            <person name="Fargo D.C."/>
            <person name="Farman M.L."/>
            <person name="Gathman A.C."/>
            <person name="Goldberg J."/>
            <person name="Guigo R."/>
            <person name="Hoegger P.J."/>
            <person name="Hooker J.B."/>
            <person name="Huggins A."/>
            <person name="James T.Y."/>
            <person name="Kamada T."/>
            <person name="Kilaru S."/>
            <person name="Kodira C."/>
            <person name="Kues U."/>
            <person name="Kupfer D."/>
            <person name="Kwan H.S."/>
            <person name="Lomsadze A."/>
            <person name="Li W."/>
            <person name="Lilly W.W."/>
            <person name="Ma L.J."/>
            <person name="Mackey A.J."/>
            <person name="Manning G."/>
            <person name="Martin F."/>
            <person name="Muraguchi H."/>
            <person name="Natvig D.O."/>
            <person name="Palmerini H."/>
            <person name="Ramesh M.A."/>
            <person name="Rehmeyer C.J."/>
            <person name="Roe B.A."/>
            <person name="Shenoy N."/>
            <person name="Stanke M."/>
            <person name="Ter-Hovhannisyan V."/>
            <person name="Tunlid A."/>
            <person name="Velagapudi R."/>
            <person name="Vision T.J."/>
            <person name="Zeng Q."/>
            <person name="Zolan M.E."/>
            <person name="Pukkila P.J."/>
        </authorList>
    </citation>
    <scope>NUCLEOTIDE SEQUENCE [LARGE SCALE GENOMIC DNA]</scope>
    <source>
        <strain evidence="9">Okayama-7 / 130 / ATCC MYA-4618 / FGSC 9003</strain>
    </source>
</reference>
<dbReference type="GO" id="GO:0005524">
    <property type="term" value="F:ATP binding"/>
    <property type="evidence" value="ECO:0007669"/>
    <property type="project" value="UniProtKB-KW"/>
</dbReference>
<comment type="caution">
    <text evidence="8">The sequence shown here is derived from an EMBL/GenBank/DDBJ whole genome shotgun (WGS) entry which is preliminary data.</text>
</comment>